<evidence type="ECO:0000256" key="6">
    <source>
        <dbReference type="SAM" id="Phobius"/>
    </source>
</evidence>
<dbReference type="Gene3D" id="1.20.1250.20">
    <property type="entry name" value="MFS general substrate transporter like domains"/>
    <property type="match status" value="2"/>
</dbReference>
<evidence type="ECO:0000256" key="1">
    <source>
        <dbReference type="ARBA" id="ARBA00004141"/>
    </source>
</evidence>
<sequence length="531" mass="58849">MSKGEYQEVPTKDEKQPEKPIKEDVIQPYGYGVRHVQTFIMFICLTVGYIARAYLSVSIVAMTNKSNHTNILENIQNDTTEVLEDLQEIRTDNNDTILIYNDSMQNISIFNDKFDMDPESSLGIYRTYDWPKSTQEMVLSSFFLGYNIMQFPMGLVTQRWGGKIPLQIGLFTNGITCIVAPWLVLWGGWRAVCACRIVQGLSQAGVYPSIQTLLAQWVPKSERGRLASYVYTGSTLGTVIAFQVGGILAESAGGWPSIFWATGSACLLMFVLLTVFGAATPAQHKTITEAEKSFIANSSNTAVKEKPKVPWKALLTSRYVWACIATQIGSGISFFFIFTQVPSYIHSILEVDVKSSGLLSSLPYVAACCFSVLFGVISDFCLNRKMISVKNSRRLFNSVSQVGAALCLISVSFTKKLSLAIILLMLATGFQPGIHVGWMINHIDLTPNFSGTLIAVGNSLMNVFVLITPVFVSYIVTDLTNQLQWRIMFIIVGVCAIVTNGIFVALMTADVQPWNDPDYNKKTNTEKESIK</sequence>
<feature type="region of interest" description="Disordered" evidence="5">
    <location>
        <begin position="1"/>
        <end position="20"/>
    </location>
</feature>
<dbReference type="PANTHER" id="PTHR11662:SF280">
    <property type="entry name" value="FI21844P1-RELATED"/>
    <property type="match status" value="1"/>
</dbReference>
<keyword evidence="8" id="KW-1185">Reference proteome</keyword>
<dbReference type="GeneID" id="113523268"/>
<evidence type="ECO:0000256" key="2">
    <source>
        <dbReference type="ARBA" id="ARBA00022692"/>
    </source>
</evidence>
<feature type="compositionally biased region" description="Basic and acidic residues" evidence="5">
    <location>
        <begin position="10"/>
        <end position="20"/>
    </location>
</feature>
<dbReference type="InterPro" id="IPR011701">
    <property type="entry name" value="MFS"/>
</dbReference>
<evidence type="ECO:0000259" key="7">
    <source>
        <dbReference type="PROSITE" id="PS50850"/>
    </source>
</evidence>
<evidence type="ECO:0000313" key="9">
    <source>
        <dbReference type="RefSeq" id="XP_052747640.1"/>
    </source>
</evidence>
<proteinExistence type="predicted"/>
<dbReference type="SUPFAM" id="SSF103473">
    <property type="entry name" value="MFS general substrate transporter"/>
    <property type="match status" value="1"/>
</dbReference>
<feature type="domain" description="Major facilitator superfamily (MFS) profile" evidence="7">
    <location>
        <begin position="41"/>
        <end position="511"/>
    </location>
</feature>
<feature type="transmembrane region" description="Helical" evidence="6">
    <location>
        <begin position="319"/>
        <end position="341"/>
    </location>
</feature>
<dbReference type="Proteomes" id="UP001652740">
    <property type="component" value="Unplaced"/>
</dbReference>
<keyword evidence="4 6" id="KW-0472">Membrane</keyword>
<dbReference type="RefSeq" id="XP_052747640.1">
    <property type="nucleotide sequence ID" value="XM_052891680.1"/>
</dbReference>
<evidence type="ECO:0000256" key="4">
    <source>
        <dbReference type="ARBA" id="ARBA00023136"/>
    </source>
</evidence>
<feature type="transmembrane region" description="Helical" evidence="6">
    <location>
        <begin position="419"/>
        <end position="440"/>
    </location>
</feature>
<feature type="transmembrane region" description="Helical" evidence="6">
    <location>
        <begin position="258"/>
        <end position="279"/>
    </location>
</feature>
<protein>
    <submittedName>
        <fullName evidence="9">Inorganic phosphate cotransporter</fullName>
    </submittedName>
</protein>
<accession>A0ABM3M928</accession>
<dbReference type="Pfam" id="PF07690">
    <property type="entry name" value="MFS_1"/>
    <property type="match status" value="1"/>
</dbReference>
<dbReference type="PROSITE" id="PS50850">
    <property type="entry name" value="MFS"/>
    <property type="match status" value="1"/>
</dbReference>
<keyword evidence="2 6" id="KW-0812">Transmembrane</keyword>
<dbReference type="InterPro" id="IPR036259">
    <property type="entry name" value="MFS_trans_sf"/>
</dbReference>
<gene>
    <name evidence="9" type="primary">LOC113523268</name>
</gene>
<organism evidence="8 9">
    <name type="scientific">Galleria mellonella</name>
    <name type="common">Greater wax moth</name>
    <dbReference type="NCBI Taxonomy" id="7137"/>
    <lineage>
        <taxon>Eukaryota</taxon>
        <taxon>Metazoa</taxon>
        <taxon>Ecdysozoa</taxon>
        <taxon>Arthropoda</taxon>
        <taxon>Hexapoda</taxon>
        <taxon>Insecta</taxon>
        <taxon>Pterygota</taxon>
        <taxon>Neoptera</taxon>
        <taxon>Endopterygota</taxon>
        <taxon>Lepidoptera</taxon>
        <taxon>Glossata</taxon>
        <taxon>Ditrysia</taxon>
        <taxon>Pyraloidea</taxon>
        <taxon>Pyralidae</taxon>
        <taxon>Galleriinae</taxon>
        <taxon>Galleria</taxon>
    </lineage>
</organism>
<keyword evidence="3 6" id="KW-1133">Transmembrane helix</keyword>
<evidence type="ECO:0000256" key="5">
    <source>
        <dbReference type="SAM" id="MobiDB-lite"/>
    </source>
</evidence>
<feature type="transmembrane region" description="Helical" evidence="6">
    <location>
        <begin position="36"/>
        <end position="55"/>
    </location>
</feature>
<reference evidence="9" key="1">
    <citation type="submission" date="2025-08" db="UniProtKB">
        <authorList>
            <consortium name="RefSeq"/>
        </authorList>
    </citation>
    <scope>IDENTIFICATION</scope>
    <source>
        <tissue evidence="9">Whole larvae</tissue>
    </source>
</reference>
<feature type="transmembrane region" description="Helical" evidence="6">
    <location>
        <begin position="361"/>
        <end position="382"/>
    </location>
</feature>
<dbReference type="InterPro" id="IPR020846">
    <property type="entry name" value="MFS_dom"/>
</dbReference>
<evidence type="ECO:0000313" key="8">
    <source>
        <dbReference type="Proteomes" id="UP001652740"/>
    </source>
</evidence>
<feature type="transmembrane region" description="Helical" evidence="6">
    <location>
        <begin position="226"/>
        <end position="246"/>
    </location>
</feature>
<name>A0ABM3M928_GALME</name>
<evidence type="ECO:0000256" key="3">
    <source>
        <dbReference type="ARBA" id="ARBA00022989"/>
    </source>
</evidence>
<comment type="subcellular location">
    <subcellularLocation>
        <location evidence="1">Membrane</location>
        <topology evidence="1">Multi-pass membrane protein</topology>
    </subcellularLocation>
</comment>
<dbReference type="InterPro" id="IPR050382">
    <property type="entry name" value="MFS_Na/Anion_cotransporter"/>
</dbReference>
<feature type="transmembrane region" description="Helical" evidence="6">
    <location>
        <begin position="487"/>
        <end position="506"/>
    </location>
</feature>
<dbReference type="PANTHER" id="PTHR11662">
    <property type="entry name" value="SOLUTE CARRIER FAMILY 17"/>
    <property type="match status" value="1"/>
</dbReference>
<feature type="transmembrane region" description="Helical" evidence="6">
    <location>
        <begin position="452"/>
        <end position="475"/>
    </location>
</feature>